<name>A0A939BP67_9FIRM</name>
<organism evidence="1 2">
    <name type="scientific">Halanaerobacter jeridensis</name>
    <dbReference type="NCBI Taxonomy" id="706427"/>
    <lineage>
        <taxon>Bacteria</taxon>
        <taxon>Bacillati</taxon>
        <taxon>Bacillota</taxon>
        <taxon>Clostridia</taxon>
        <taxon>Halanaerobiales</taxon>
        <taxon>Halobacteroidaceae</taxon>
        <taxon>Halanaerobacter</taxon>
    </lineage>
</organism>
<dbReference type="AlphaFoldDB" id="A0A939BP67"/>
<protein>
    <submittedName>
        <fullName evidence="1">Uncharacterized protein</fullName>
    </submittedName>
</protein>
<gene>
    <name evidence="1" type="ORF">JOC47_001463</name>
</gene>
<accession>A0A939BP67</accession>
<reference evidence="1" key="1">
    <citation type="submission" date="2021-01" db="EMBL/GenBank/DDBJ databases">
        <title>Genomic Encyclopedia of Type Strains, Phase IV (KMG-IV): sequencing the most valuable type-strain genomes for metagenomic binning, comparative biology and taxonomic classification.</title>
        <authorList>
            <person name="Goeker M."/>
        </authorList>
    </citation>
    <scope>NUCLEOTIDE SEQUENCE</scope>
    <source>
        <strain evidence="1">DSM 23230</strain>
    </source>
</reference>
<proteinExistence type="predicted"/>
<comment type="caution">
    <text evidence="1">The sequence shown here is derived from an EMBL/GenBank/DDBJ whole genome shotgun (WGS) entry which is preliminary data.</text>
</comment>
<dbReference type="RefSeq" id="WP_204701390.1">
    <property type="nucleotide sequence ID" value="NZ_JAFBDQ010000006.1"/>
</dbReference>
<keyword evidence="2" id="KW-1185">Reference proteome</keyword>
<dbReference type="Proteomes" id="UP000774000">
    <property type="component" value="Unassembled WGS sequence"/>
</dbReference>
<evidence type="ECO:0000313" key="1">
    <source>
        <dbReference type="EMBL" id="MBM7556612.1"/>
    </source>
</evidence>
<dbReference type="EMBL" id="JAFBDQ010000006">
    <property type="protein sequence ID" value="MBM7556612.1"/>
    <property type="molecule type" value="Genomic_DNA"/>
</dbReference>
<evidence type="ECO:0000313" key="2">
    <source>
        <dbReference type="Proteomes" id="UP000774000"/>
    </source>
</evidence>
<sequence length="110" mass="12589">MRKNKVGLKELDCYVSGDIKQTQNCDIDVQQPNNNVVASQDVNTHQNDRKNENSKTDEIDNINNQKSEEQIIQQANSQQSTEQPENNVWEVTGATINQNNNLDKTCKRKE</sequence>